<evidence type="ECO:0000259" key="6">
    <source>
        <dbReference type="PROSITE" id="PS50240"/>
    </source>
</evidence>
<evidence type="ECO:0000256" key="5">
    <source>
        <dbReference type="ARBA" id="ARBA00022825"/>
    </source>
</evidence>
<dbReference type="Pfam" id="PF00089">
    <property type="entry name" value="Trypsin"/>
    <property type="match status" value="1"/>
</dbReference>
<sequence>MRHASSVVETPDLSYPTRDGTHILCIGRWILNHCTTREVLGSKPLGDSGGPLACTQESGKKWYHVGIISWGRSCGLKNTPGVYTLLENYHSWIKEVTELEGRPFSAEQMVETSKQKAKGSRASEFPKPGSPTLWLLPCLLPYVTF</sequence>
<reference evidence="7" key="2">
    <citation type="submission" date="2025-08" db="UniProtKB">
        <authorList>
            <consortium name="Ensembl"/>
        </authorList>
    </citation>
    <scope>IDENTIFICATION</scope>
</reference>
<dbReference type="Gene3D" id="2.40.10.10">
    <property type="entry name" value="Trypsin-like serine proteases"/>
    <property type="match status" value="1"/>
</dbReference>
<protein>
    <recommendedName>
        <fullName evidence="6">Peptidase S1 domain-containing protein</fullName>
    </recommendedName>
</protein>
<dbReference type="PANTHER" id="PTHR24264:SF65">
    <property type="entry name" value="SRCR DOMAIN-CONTAINING PROTEIN"/>
    <property type="match status" value="1"/>
</dbReference>
<dbReference type="GO" id="GO:0006508">
    <property type="term" value="P:proteolysis"/>
    <property type="evidence" value="ECO:0007669"/>
    <property type="project" value="UniProtKB-KW"/>
</dbReference>
<dbReference type="Ensembl" id="ENSCHIT00010010387.1">
    <property type="protein sequence ID" value="ENSCHIP00010007417.1"/>
    <property type="gene ID" value="ENSCHIG00010005395.1"/>
</dbReference>
<accession>A0A8C2NPH3</accession>
<proteinExistence type="predicted"/>
<organism evidence="7">
    <name type="scientific">Capra hircus</name>
    <name type="common">Goat</name>
    <dbReference type="NCBI Taxonomy" id="9925"/>
    <lineage>
        <taxon>Eukaryota</taxon>
        <taxon>Metazoa</taxon>
        <taxon>Chordata</taxon>
        <taxon>Craniata</taxon>
        <taxon>Vertebrata</taxon>
        <taxon>Euteleostomi</taxon>
        <taxon>Mammalia</taxon>
        <taxon>Eutheria</taxon>
        <taxon>Laurasiatheria</taxon>
        <taxon>Artiodactyla</taxon>
        <taxon>Ruminantia</taxon>
        <taxon>Pecora</taxon>
        <taxon>Bovidae</taxon>
        <taxon>Caprinae</taxon>
        <taxon>Capra</taxon>
    </lineage>
</organism>
<dbReference type="InterPro" id="IPR043504">
    <property type="entry name" value="Peptidase_S1_PA_chymotrypsin"/>
</dbReference>
<evidence type="ECO:0000256" key="3">
    <source>
        <dbReference type="ARBA" id="ARBA00022670"/>
    </source>
</evidence>
<keyword evidence="2" id="KW-0964">Secreted</keyword>
<feature type="domain" description="Peptidase S1" evidence="6">
    <location>
        <begin position="23"/>
        <end position="98"/>
    </location>
</feature>
<dbReference type="InterPro" id="IPR009003">
    <property type="entry name" value="Peptidase_S1_PA"/>
</dbReference>
<dbReference type="InterPro" id="IPR050127">
    <property type="entry name" value="Serine_Proteases_S1"/>
</dbReference>
<dbReference type="GO" id="GO:0004252">
    <property type="term" value="F:serine-type endopeptidase activity"/>
    <property type="evidence" value="ECO:0007669"/>
    <property type="project" value="InterPro"/>
</dbReference>
<dbReference type="InterPro" id="IPR001254">
    <property type="entry name" value="Trypsin_dom"/>
</dbReference>
<evidence type="ECO:0000256" key="4">
    <source>
        <dbReference type="ARBA" id="ARBA00022801"/>
    </source>
</evidence>
<evidence type="ECO:0000313" key="7">
    <source>
        <dbReference type="Ensembl" id="ENSCHIP00010007417.1"/>
    </source>
</evidence>
<dbReference type="GO" id="GO:0005615">
    <property type="term" value="C:extracellular space"/>
    <property type="evidence" value="ECO:0007669"/>
    <property type="project" value="TreeGrafter"/>
</dbReference>
<keyword evidence="4" id="KW-0378">Hydrolase</keyword>
<keyword evidence="5" id="KW-0720">Serine protease</keyword>
<dbReference type="PANTHER" id="PTHR24264">
    <property type="entry name" value="TRYPSIN-RELATED"/>
    <property type="match status" value="1"/>
</dbReference>
<reference evidence="7" key="1">
    <citation type="submission" date="2019-03" db="EMBL/GenBank/DDBJ databases">
        <title>Genome sequencing and reference-guided assembly of Black Bengal Goat (Capra hircus).</title>
        <authorList>
            <person name="Siddiki A.Z."/>
            <person name="Baten A."/>
            <person name="Billah M."/>
            <person name="Alam M.A.U."/>
            <person name="Shawrob K.S.M."/>
            <person name="Saha S."/>
            <person name="Chowdhury M."/>
            <person name="Rahman A.H."/>
            <person name="Stear M."/>
            <person name="Miah G."/>
            <person name="Das G.B."/>
            <person name="Hossain M.M."/>
            <person name="Kumkum M."/>
            <person name="Islam M.S."/>
            <person name="Mollah A.M."/>
            <person name="Ahsan A."/>
            <person name="Tusar F."/>
            <person name="Khan M.K.I."/>
        </authorList>
    </citation>
    <scope>NUCLEOTIDE SEQUENCE [LARGE SCALE GENOMIC DNA]</scope>
</reference>
<keyword evidence="3" id="KW-0645">Protease</keyword>
<dbReference type="PROSITE" id="PS50240">
    <property type="entry name" value="TRYPSIN_DOM"/>
    <property type="match status" value="1"/>
</dbReference>
<evidence type="ECO:0000256" key="2">
    <source>
        <dbReference type="ARBA" id="ARBA00022525"/>
    </source>
</evidence>
<name>A0A8C2NPH3_CAPHI</name>
<dbReference type="SUPFAM" id="SSF50494">
    <property type="entry name" value="Trypsin-like serine proteases"/>
    <property type="match status" value="1"/>
</dbReference>
<dbReference type="AlphaFoldDB" id="A0A8C2NPH3"/>
<comment type="subcellular location">
    <subcellularLocation>
        <location evidence="1">Secreted</location>
    </subcellularLocation>
</comment>
<evidence type="ECO:0000256" key="1">
    <source>
        <dbReference type="ARBA" id="ARBA00004613"/>
    </source>
</evidence>